<feature type="compositionally biased region" description="Basic and acidic residues" evidence="1">
    <location>
        <begin position="80"/>
        <end position="96"/>
    </location>
</feature>
<keyword evidence="3" id="KW-1185">Reference proteome</keyword>
<feature type="region of interest" description="Disordered" evidence="1">
    <location>
        <begin position="1"/>
        <end position="129"/>
    </location>
</feature>
<feature type="compositionally biased region" description="Polar residues" evidence="1">
    <location>
        <begin position="15"/>
        <end position="25"/>
    </location>
</feature>
<dbReference type="Proteomes" id="UP000000768">
    <property type="component" value="Chromosome 6"/>
</dbReference>
<dbReference type="InParanoid" id="A0A1Z5RCW7"/>
<accession>A0A1Z5RCW7</accession>
<feature type="compositionally biased region" description="Basic and acidic residues" evidence="1">
    <location>
        <begin position="104"/>
        <end position="125"/>
    </location>
</feature>
<dbReference type="AlphaFoldDB" id="A0A1Z5RCW7"/>
<protein>
    <submittedName>
        <fullName evidence="2">Uncharacterized protein</fullName>
    </submittedName>
</protein>
<dbReference type="EMBL" id="CM000765">
    <property type="protein sequence ID" value="OQU81226.1"/>
    <property type="molecule type" value="Genomic_DNA"/>
</dbReference>
<evidence type="ECO:0000256" key="1">
    <source>
        <dbReference type="SAM" id="MobiDB-lite"/>
    </source>
</evidence>
<sequence length="149" mass="16456">MRDTASGGGGDERQQWVSGATSSLVSLVEEQARGTRRGHTLDRRTQRERVEDERAHGREEDDERGRGDKATQHLAVGEGAAERRVGGAEHVEEAPRRQQRQQRSQRERVRQEGRGQAQRGDRGLVDAEVGEVLPEVGSGLGQGVWAGER</sequence>
<name>A0A1Z5RCW7_SORBI</name>
<feature type="compositionally biased region" description="Basic and acidic residues" evidence="1">
    <location>
        <begin position="39"/>
        <end position="71"/>
    </location>
</feature>
<dbReference type="Gramene" id="OQU81226">
    <property type="protein sequence ID" value="OQU81226"/>
    <property type="gene ID" value="SORBI_3006G030250"/>
</dbReference>
<proteinExistence type="predicted"/>
<evidence type="ECO:0000313" key="2">
    <source>
        <dbReference type="EMBL" id="OQU81226.1"/>
    </source>
</evidence>
<gene>
    <name evidence="2" type="ORF">SORBI_3006G030250</name>
</gene>
<reference evidence="3" key="2">
    <citation type="journal article" date="2018" name="Plant J.">
        <title>The Sorghum bicolor reference genome: improved assembly, gene annotations, a transcriptome atlas, and signatures of genome organization.</title>
        <authorList>
            <person name="McCormick R.F."/>
            <person name="Truong S.K."/>
            <person name="Sreedasyam A."/>
            <person name="Jenkins J."/>
            <person name="Shu S."/>
            <person name="Sims D."/>
            <person name="Kennedy M."/>
            <person name="Amirebrahimi M."/>
            <person name="Weers B.D."/>
            <person name="McKinley B."/>
            <person name="Mattison A."/>
            <person name="Morishige D.T."/>
            <person name="Grimwood J."/>
            <person name="Schmutz J."/>
            <person name="Mullet J.E."/>
        </authorList>
    </citation>
    <scope>NUCLEOTIDE SEQUENCE [LARGE SCALE GENOMIC DNA]</scope>
    <source>
        <strain evidence="3">cv. BTx623</strain>
    </source>
</reference>
<evidence type="ECO:0000313" key="3">
    <source>
        <dbReference type="Proteomes" id="UP000000768"/>
    </source>
</evidence>
<organism evidence="2 3">
    <name type="scientific">Sorghum bicolor</name>
    <name type="common">Sorghum</name>
    <name type="synonym">Sorghum vulgare</name>
    <dbReference type="NCBI Taxonomy" id="4558"/>
    <lineage>
        <taxon>Eukaryota</taxon>
        <taxon>Viridiplantae</taxon>
        <taxon>Streptophyta</taxon>
        <taxon>Embryophyta</taxon>
        <taxon>Tracheophyta</taxon>
        <taxon>Spermatophyta</taxon>
        <taxon>Magnoliopsida</taxon>
        <taxon>Liliopsida</taxon>
        <taxon>Poales</taxon>
        <taxon>Poaceae</taxon>
        <taxon>PACMAD clade</taxon>
        <taxon>Panicoideae</taxon>
        <taxon>Andropogonodae</taxon>
        <taxon>Andropogoneae</taxon>
        <taxon>Sorghinae</taxon>
        <taxon>Sorghum</taxon>
    </lineage>
</organism>
<reference evidence="2 3" key="1">
    <citation type="journal article" date="2009" name="Nature">
        <title>The Sorghum bicolor genome and the diversification of grasses.</title>
        <authorList>
            <person name="Paterson A.H."/>
            <person name="Bowers J.E."/>
            <person name="Bruggmann R."/>
            <person name="Dubchak I."/>
            <person name="Grimwood J."/>
            <person name="Gundlach H."/>
            <person name="Haberer G."/>
            <person name="Hellsten U."/>
            <person name="Mitros T."/>
            <person name="Poliakov A."/>
            <person name="Schmutz J."/>
            <person name="Spannagl M."/>
            <person name="Tang H."/>
            <person name="Wang X."/>
            <person name="Wicker T."/>
            <person name="Bharti A.K."/>
            <person name="Chapman J."/>
            <person name="Feltus F.A."/>
            <person name="Gowik U."/>
            <person name="Grigoriev I.V."/>
            <person name="Lyons E."/>
            <person name="Maher C.A."/>
            <person name="Martis M."/>
            <person name="Narechania A."/>
            <person name="Otillar R.P."/>
            <person name="Penning B.W."/>
            <person name="Salamov A.A."/>
            <person name="Wang Y."/>
            <person name="Zhang L."/>
            <person name="Carpita N.C."/>
            <person name="Freeling M."/>
            <person name="Gingle A.R."/>
            <person name="Hash C.T."/>
            <person name="Keller B."/>
            <person name="Klein P."/>
            <person name="Kresovich S."/>
            <person name="McCann M.C."/>
            <person name="Ming R."/>
            <person name="Peterson D.G."/>
            <person name="Mehboob-ur-Rahman"/>
            <person name="Ware D."/>
            <person name="Westhoff P."/>
            <person name="Mayer K.F."/>
            <person name="Messing J."/>
            <person name="Rokhsar D.S."/>
        </authorList>
    </citation>
    <scope>NUCLEOTIDE SEQUENCE [LARGE SCALE GENOMIC DNA]</scope>
    <source>
        <strain evidence="3">cv. BTx623</strain>
    </source>
</reference>